<dbReference type="Gene3D" id="3.40.50.1820">
    <property type="entry name" value="alpha/beta hydrolase"/>
    <property type="match status" value="1"/>
</dbReference>
<protein>
    <submittedName>
        <fullName evidence="2">Alpha/beta hydrolase</fullName>
    </submittedName>
</protein>
<dbReference type="SUPFAM" id="SSF53474">
    <property type="entry name" value="alpha/beta-Hydrolases"/>
    <property type="match status" value="1"/>
</dbReference>
<dbReference type="InterPro" id="IPR000383">
    <property type="entry name" value="Xaa-Pro-like_dom"/>
</dbReference>
<sequence>MNKELNITQEWDKVFPKSNQVNHRKVSFPNRFGITLVADLYEPKEVSEKKLPAIAVSGPFGAVKEQSSGLYAQTMAERGFLTIAFDPSFTGESGGVPRYVASPDINTEDFQAAVDFLSVQKNVNPERIGIIGICGWGGMALNAAAIDTRVKATVVSTMYDMTRVTANGYFDVMDENARYEMREELNAQRIIDFKQGDYARAGGVVDPLPEDAPQFVKDYHAYYKTDRGYHVRSLNSNDGWNRTSGLSLMNAKLLHYIPEIRHAVLVIHGEKAHSRYFGEDAFKELKGDNKELMIIPGAFHTDLYDQTDIIPFEKMATFFEENLV</sequence>
<dbReference type="InterPro" id="IPR029058">
    <property type="entry name" value="AB_hydrolase_fold"/>
</dbReference>
<evidence type="ECO:0000313" key="2">
    <source>
        <dbReference type="EMBL" id="KWX16669.1"/>
    </source>
</evidence>
<dbReference type="EMBL" id="LRHK01000005">
    <property type="protein sequence ID" value="KWX16669.1"/>
    <property type="molecule type" value="Genomic_DNA"/>
</dbReference>
<gene>
    <name evidence="2" type="ORF">AWT83_14225</name>
</gene>
<evidence type="ECO:0000259" key="1">
    <source>
        <dbReference type="Pfam" id="PF02129"/>
    </source>
</evidence>
<proteinExistence type="predicted"/>
<reference evidence="2 3" key="1">
    <citation type="submission" date="2016-01" db="EMBL/GenBank/DDBJ databases">
        <title>Molecular Mechanisms for transfer of large genomic segments between Enterococcus faecium strains.</title>
        <authorList>
            <person name="Garcia-Solache M.A."/>
            <person name="Lebreton F."/>
            <person name="Mclaughlin R.E."/>
            <person name="Whiteaker J.D."/>
            <person name="Gilmore M.S."/>
            <person name="Rice L.B."/>
        </authorList>
    </citation>
    <scope>NUCLEOTIDE SEQUENCE [LARGE SCALE GENOMIC DNA]</scope>
    <source>
        <strain evidence="2 3">D344RRF x C68</strain>
    </source>
</reference>
<keyword evidence="2" id="KW-0378">Hydrolase</keyword>
<dbReference type="PANTHER" id="PTHR47751:SF1">
    <property type="entry name" value="SUPERFAMILY HYDROLASE, PUTATIVE (AFU_ORTHOLOGUE AFUA_2G16580)-RELATED"/>
    <property type="match status" value="1"/>
</dbReference>
<dbReference type="Proteomes" id="UP000070452">
    <property type="component" value="Unassembled WGS sequence"/>
</dbReference>
<evidence type="ECO:0000313" key="3">
    <source>
        <dbReference type="Proteomes" id="UP000070452"/>
    </source>
</evidence>
<dbReference type="Gene3D" id="1.10.10.800">
    <property type="match status" value="1"/>
</dbReference>
<name>A0A132P2X0_ENTFC</name>
<dbReference type="AlphaFoldDB" id="A0A132P2X0"/>
<dbReference type="InterPro" id="IPR051411">
    <property type="entry name" value="Polyketide_trans_af380"/>
</dbReference>
<feature type="domain" description="Xaa-Pro dipeptidyl-peptidase-like" evidence="1">
    <location>
        <begin position="33"/>
        <end position="173"/>
    </location>
</feature>
<accession>A0A132P2X0</accession>
<dbReference type="Pfam" id="PF02129">
    <property type="entry name" value="Peptidase_S15"/>
    <property type="match status" value="1"/>
</dbReference>
<dbReference type="GO" id="GO:0016787">
    <property type="term" value="F:hydrolase activity"/>
    <property type="evidence" value="ECO:0007669"/>
    <property type="project" value="UniProtKB-KW"/>
</dbReference>
<organism evidence="2 3">
    <name type="scientific">Enterococcus faecium</name>
    <name type="common">Streptococcus faecium</name>
    <dbReference type="NCBI Taxonomy" id="1352"/>
    <lineage>
        <taxon>Bacteria</taxon>
        <taxon>Bacillati</taxon>
        <taxon>Bacillota</taxon>
        <taxon>Bacilli</taxon>
        <taxon>Lactobacillales</taxon>
        <taxon>Enterococcaceae</taxon>
        <taxon>Enterococcus</taxon>
    </lineage>
</organism>
<comment type="caution">
    <text evidence="2">The sequence shown here is derived from an EMBL/GenBank/DDBJ whole genome shotgun (WGS) entry which is preliminary data.</text>
</comment>
<dbReference type="RefSeq" id="WP_002299746.1">
    <property type="nucleotide sequence ID" value="NZ_JARGDB010000104.1"/>
</dbReference>
<dbReference type="PANTHER" id="PTHR47751">
    <property type="entry name" value="SUPERFAMILY HYDROLASE, PUTATIVE (AFU_ORTHOLOGUE AFUA_2G16580)-RELATED"/>
    <property type="match status" value="1"/>
</dbReference>